<dbReference type="STRING" id="108003.B1C78_12820"/>
<keyword evidence="3" id="KW-1185">Reference proteome</keyword>
<reference evidence="2 3" key="1">
    <citation type="submission" date="2017-02" db="EMBL/GenBank/DDBJ databases">
        <title>Genomic diversity within the haloalkaliphilic genus Thioalkalivibrio.</title>
        <authorList>
            <person name="Ahn A.-C."/>
            <person name="Meier-Kolthoff J."/>
            <person name="Overmars L."/>
            <person name="Richter M."/>
            <person name="Woyke T."/>
            <person name="Sorokin D.Y."/>
            <person name="Muyzer G."/>
        </authorList>
    </citation>
    <scope>NUCLEOTIDE SEQUENCE [LARGE SCALE GENOMIC DNA]</scope>
    <source>
        <strain evidence="2 3">ALJD</strain>
    </source>
</reference>
<dbReference type="RefSeq" id="WP_077279553.1">
    <property type="nucleotide sequence ID" value="NZ_MVBK01000080.1"/>
</dbReference>
<proteinExistence type="predicted"/>
<comment type="caution">
    <text evidence="2">The sequence shown here is derived from an EMBL/GenBank/DDBJ whole genome shotgun (WGS) entry which is preliminary data.</text>
</comment>
<protein>
    <recommendedName>
        <fullName evidence="1">Zinc finger CHCC-type domain-containing protein</fullName>
    </recommendedName>
</protein>
<accession>A0A1V3NDE2</accession>
<dbReference type="Pfam" id="PF10276">
    <property type="entry name" value="zf-CHCC"/>
    <property type="match status" value="1"/>
</dbReference>
<evidence type="ECO:0000259" key="1">
    <source>
        <dbReference type="Pfam" id="PF10276"/>
    </source>
</evidence>
<gene>
    <name evidence="2" type="ORF">B1C78_12820</name>
</gene>
<sequence length="72" mass="8111">MPNPRTGDHPDQYQPPNAQNRVELSRSDLPLHCPQPGAALWASHPRVFIPIEDAPDGRMLCPYCSTEYVLKD</sequence>
<dbReference type="Gene3D" id="2.60.260.40">
    <property type="entry name" value="q5lls5 like domains"/>
    <property type="match status" value="1"/>
</dbReference>
<evidence type="ECO:0000313" key="3">
    <source>
        <dbReference type="Proteomes" id="UP000189462"/>
    </source>
</evidence>
<feature type="domain" description="Zinc finger CHCC-type" evidence="1">
    <location>
        <begin position="36"/>
        <end position="68"/>
    </location>
</feature>
<dbReference type="Proteomes" id="UP000189462">
    <property type="component" value="Unassembled WGS sequence"/>
</dbReference>
<dbReference type="InterPro" id="IPR019401">
    <property type="entry name" value="Znf_CHCC"/>
</dbReference>
<dbReference type="EMBL" id="MVBK01000080">
    <property type="protein sequence ID" value="OOG23004.1"/>
    <property type="molecule type" value="Genomic_DNA"/>
</dbReference>
<evidence type="ECO:0000313" key="2">
    <source>
        <dbReference type="EMBL" id="OOG23004.1"/>
    </source>
</evidence>
<dbReference type="OrthoDB" id="9806844at2"/>
<dbReference type="AlphaFoldDB" id="A0A1V3NDE2"/>
<name>A0A1V3NDE2_9GAMM</name>
<organism evidence="2 3">
    <name type="scientific">Thioalkalivibrio denitrificans</name>
    <dbReference type="NCBI Taxonomy" id="108003"/>
    <lineage>
        <taxon>Bacteria</taxon>
        <taxon>Pseudomonadati</taxon>
        <taxon>Pseudomonadota</taxon>
        <taxon>Gammaproteobacteria</taxon>
        <taxon>Chromatiales</taxon>
        <taxon>Ectothiorhodospiraceae</taxon>
        <taxon>Thioalkalivibrio</taxon>
    </lineage>
</organism>